<accession>A0A2Z3KGC7</accession>
<dbReference type="GeneID" id="89634154"/>
<name>A0A2Z3KGC7_LACLL</name>
<organism evidence="1 2">
    <name type="scientific">Lactococcus lactis subsp. lactis</name>
    <name type="common">Streptococcus lactis</name>
    <dbReference type="NCBI Taxonomy" id="1360"/>
    <lineage>
        <taxon>Bacteria</taxon>
        <taxon>Bacillati</taxon>
        <taxon>Bacillota</taxon>
        <taxon>Bacilli</taxon>
        <taxon>Lactobacillales</taxon>
        <taxon>Streptococcaceae</taxon>
        <taxon>Lactococcus</taxon>
    </lineage>
</organism>
<evidence type="ECO:0000313" key="2">
    <source>
        <dbReference type="Proteomes" id="UP000245919"/>
    </source>
</evidence>
<dbReference type="RefSeq" id="WP_109991216.1">
    <property type="nucleotide sequence ID" value="NZ_CP028160.1"/>
</dbReference>
<gene>
    <name evidence="1" type="ORF">LL14B4_10215</name>
</gene>
<dbReference type="AlphaFoldDB" id="A0A2Z3KGC7"/>
<dbReference type="EMBL" id="CP028160">
    <property type="protein sequence ID" value="AWN66527.1"/>
    <property type="molecule type" value="Genomic_DNA"/>
</dbReference>
<protein>
    <submittedName>
        <fullName evidence="1">Uncharacterized protein</fullName>
    </submittedName>
</protein>
<evidence type="ECO:0000313" key="1">
    <source>
        <dbReference type="EMBL" id="AWN66527.1"/>
    </source>
</evidence>
<proteinExistence type="predicted"/>
<reference evidence="1 2" key="1">
    <citation type="submission" date="2018-03" db="EMBL/GenBank/DDBJ databases">
        <title>Genome sequence of Lactococcus lactis strain 14B4 from almond drupe.</title>
        <authorList>
            <person name="Tran T.D."/>
            <person name="McGarvey J.A."/>
            <person name="Huynh S."/>
            <person name="Parker C.T."/>
        </authorList>
    </citation>
    <scope>NUCLEOTIDE SEQUENCE [LARGE SCALE GENOMIC DNA]</scope>
    <source>
        <strain evidence="1 2">14B4</strain>
    </source>
</reference>
<dbReference type="Proteomes" id="UP000245919">
    <property type="component" value="Chromosome"/>
</dbReference>
<sequence>MFIIIIIIVLLLSILGLGLAWYVFSPQGNSPKGVIPLFNKSEDFKPTVTGLLDETFVSLSQEVGGGYYAYLKIEPVDLMDISDQQLEQRIRGFAKFLEQNIKGIQLLSFAAKIDSTPQRQHLNRRMANAKTAKDLELLQKEVEKIYMAEITDQQKVFYIKIFARNLKALKKRLLLLETLSTDFPYQQVVGREKIIEIEQKLVGTR</sequence>